<keyword evidence="1 8" id="KW-0444">Lipid biosynthesis</keyword>
<sequence length="128" mass="14315">MIKLRSGIDLVQVSRLAKAYENFGFRFLHRIYDNLEIEQFQKKSSRAKPFFLAKNFAGKEAVSKVIGYGFTNGVRPKDIVILRKYGGPKVKLNGRAKLLAKEQGLKDISLSLSDTEEHATAVAVAITE</sequence>
<evidence type="ECO:0000256" key="1">
    <source>
        <dbReference type="ARBA" id="ARBA00022516"/>
    </source>
</evidence>
<comment type="catalytic activity">
    <reaction evidence="8">
        <text>apo-[ACP] + CoA = holo-[ACP] + adenosine 3',5'-bisphosphate + H(+)</text>
        <dbReference type="Rhea" id="RHEA:12068"/>
        <dbReference type="Rhea" id="RHEA-COMP:9685"/>
        <dbReference type="Rhea" id="RHEA-COMP:9690"/>
        <dbReference type="ChEBI" id="CHEBI:15378"/>
        <dbReference type="ChEBI" id="CHEBI:29999"/>
        <dbReference type="ChEBI" id="CHEBI:57287"/>
        <dbReference type="ChEBI" id="CHEBI:58343"/>
        <dbReference type="ChEBI" id="CHEBI:64479"/>
        <dbReference type="EC" id="2.7.8.7"/>
    </reaction>
</comment>
<evidence type="ECO:0000256" key="3">
    <source>
        <dbReference type="ARBA" id="ARBA00022723"/>
    </source>
</evidence>
<dbReference type="EC" id="2.7.8.7" evidence="8"/>
<feature type="binding site" evidence="8">
    <location>
        <position position="9"/>
    </location>
    <ligand>
        <name>Mg(2+)</name>
        <dbReference type="ChEBI" id="CHEBI:18420"/>
    </ligand>
</feature>
<protein>
    <recommendedName>
        <fullName evidence="8">Holo-[acyl-carrier-protein] synthase</fullName>
        <shortName evidence="8">Holo-ACP synthase</shortName>
        <ecNumber evidence="8">2.7.8.7</ecNumber>
    </recommendedName>
    <alternativeName>
        <fullName evidence="8">4'-phosphopantetheinyl transferase AcpS</fullName>
    </alternativeName>
</protein>
<proteinExistence type="inferred from homology"/>
<feature type="domain" description="4'-phosphopantetheinyl transferase" evidence="9">
    <location>
        <begin position="7"/>
        <end position="122"/>
    </location>
</feature>
<comment type="similarity">
    <text evidence="8">Belongs to the P-Pant transferase superfamily. AcpS family.</text>
</comment>
<dbReference type="Gene3D" id="3.90.470.20">
    <property type="entry name" value="4'-phosphopantetheinyl transferase domain"/>
    <property type="match status" value="1"/>
</dbReference>
<keyword evidence="2 8" id="KW-0808">Transferase</keyword>
<dbReference type="InterPro" id="IPR008278">
    <property type="entry name" value="4-PPantetheinyl_Trfase_dom"/>
</dbReference>
<keyword evidence="4 8" id="KW-0276">Fatty acid metabolism</keyword>
<dbReference type="NCBIfam" id="TIGR00556">
    <property type="entry name" value="pantethn_trn"/>
    <property type="match status" value="1"/>
</dbReference>
<keyword evidence="6 8" id="KW-0443">Lipid metabolism</keyword>
<dbReference type="GO" id="GO:0000287">
    <property type="term" value="F:magnesium ion binding"/>
    <property type="evidence" value="ECO:0007669"/>
    <property type="project" value="UniProtKB-UniRule"/>
</dbReference>
<evidence type="ECO:0000313" key="11">
    <source>
        <dbReference type="Proteomes" id="UP000744438"/>
    </source>
</evidence>
<keyword evidence="7 8" id="KW-0275">Fatty acid biosynthesis</keyword>
<dbReference type="HAMAP" id="MF_00101">
    <property type="entry name" value="AcpS"/>
    <property type="match status" value="1"/>
</dbReference>
<gene>
    <name evidence="8 10" type="primary">acpS</name>
    <name evidence="10" type="ORF">ISQ63_01875</name>
</gene>
<organism evidence="10 11">
    <name type="scientific">SAR86 cluster bacterium</name>
    <dbReference type="NCBI Taxonomy" id="2030880"/>
    <lineage>
        <taxon>Bacteria</taxon>
        <taxon>Pseudomonadati</taxon>
        <taxon>Pseudomonadota</taxon>
        <taxon>Gammaproteobacteria</taxon>
        <taxon>SAR86 cluster</taxon>
    </lineage>
</organism>
<evidence type="ECO:0000259" key="9">
    <source>
        <dbReference type="Pfam" id="PF01648"/>
    </source>
</evidence>
<comment type="function">
    <text evidence="8">Transfers the 4'-phosphopantetheine moiety from coenzyme A to a Ser of acyl-carrier-protein.</text>
</comment>
<keyword evidence="8" id="KW-0963">Cytoplasm</keyword>
<evidence type="ECO:0000256" key="8">
    <source>
        <dbReference type="HAMAP-Rule" id="MF_00101"/>
    </source>
</evidence>
<dbReference type="InterPro" id="IPR004568">
    <property type="entry name" value="Ppantetheine-prot_Trfase_dom"/>
</dbReference>
<keyword evidence="5 8" id="KW-0460">Magnesium</keyword>
<dbReference type="EMBL" id="JADHQC010000006">
    <property type="protein sequence ID" value="MBL6811614.1"/>
    <property type="molecule type" value="Genomic_DNA"/>
</dbReference>
<dbReference type="NCBIfam" id="TIGR00516">
    <property type="entry name" value="acpS"/>
    <property type="match status" value="1"/>
</dbReference>
<keyword evidence="3 8" id="KW-0479">Metal-binding</keyword>
<dbReference type="GO" id="GO:0006633">
    <property type="term" value="P:fatty acid biosynthetic process"/>
    <property type="evidence" value="ECO:0007669"/>
    <property type="project" value="UniProtKB-UniRule"/>
</dbReference>
<comment type="cofactor">
    <cofactor evidence="8">
        <name>Mg(2+)</name>
        <dbReference type="ChEBI" id="CHEBI:18420"/>
    </cofactor>
</comment>
<evidence type="ECO:0000256" key="7">
    <source>
        <dbReference type="ARBA" id="ARBA00023160"/>
    </source>
</evidence>
<reference evidence="10" key="1">
    <citation type="submission" date="2020-10" db="EMBL/GenBank/DDBJ databases">
        <title>Microbiome of the Black Sea water column analyzed by genome centric metagenomics.</title>
        <authorList>
            <person name="Cabello-Yeves P.J."/>
            <person name="Callieri C."/>
            <person name="Picazo A."/>
            <person name="Mehrshad M."/>
            <person name="Haro-Moreno J.M."/>
            <person name="Roda-Garcia J."/>
            <person name="Dzembekova N."/>
            <person name="Slabakova V."/>
            <person name="Slabakova N."/>
            <person name="Moncheva S."/>
            <person name="Rodriguez-Valera F."/>
        </authorList>
    </citation>
    <scope>NUCLEOTIDE SEQUENCE</scope>
    <source>
        <strain evidence="10">BS307-5m-G49</strain>
    </source>
</reference>
<dbReference type="InterPro" id="IPR002582">
    <property type="entry name" value="ACPS"/>
</dbReference>
<dbReference type="AlphaFoldDB" id="A0A937HWD2"/>
<comment type="subcellular location">
    <subcellularLocation>
        <location evidence="8">Cytoplasm</location>
    </subcellularLocation>
</comment>
<dbReference type="SUPFAM" id="SSF56214">
    <property type="entry name" value="4'-phosphopantetheinyl transferase"/>
    <property type="match status" value="1"/>
</dbReference>
<evidence type="ECO:0000256" key="4">
    <source>
        <dbReference type="ARBA" id="ARBA00022832"/>
    </source>
</evidence>
<dbReference type="Pfam" id="PF01648">
    <property type="entry name" value="ACPS"/>
    <property type="match status" value="1"/>
</dbReference>
<comment type="caution">
    <text evidence="10">The sequence shown here is derived from an EMBL/GenBank/DDBJ whole genome shotgun (WGS) entry which is preliminary data.</text>
</comment>
<evidence type="ECO:0000256" key="6">
    <source>
        <dbReference type="ARBA" id="ARBA00023098"/>
    </source>
</evidence>
<dbReference type="Proteomes" id="UP000744438">
    <property type="component" value="Unassembled WGS sequence"/>
</dbReference>
<evidence type="ECO:0000313" key="10">
    <source>
        <dbReference type="EMBL" id="MBL6811614.1"/>
    </source>
</evidence>
<dbReference type="InterPro" id="IPR037143">
    <property type="entry name" value="4-PPantetheinyl_Trfase_dom_sf"/>
</dbReference>
<evidence type="ECO:0000256" key="5">
    <source>
        <dbReference type="ARBA" id="ARBA00022842"/>
    </source>
</evidence>
<name>A0A937HWD2_9GAMM</name>
<evidence type="ECO:0000256" key="2">
    <source>
        <dbReference type="ARBA" id="ARBA00022679"/>
    </source>
</evidence>
<dbReference type="GO" id="GO:0005737">
    <property type="term" value="C:cytoplasm"/>
    <property type="evidence" value="ECO:0007669"/>
    <property type="project" value="UniProtKB-SubCell"/>
</dbReference>
<feature type="binding site" evidence="8">
    <location>
        <position position="60"/>
    </location>
    <ligand>
        <name>Mg(2+)</name>
        <dbReference type="ChEBI" id="CHEBI:18420"/>
    </ligand>
</feature>
<accession>A0A937HWD2</accession>
<dbReference type="GO" id="GO:0008897">
    <property type="term" value="F:holo-[acyl-carrier-protein] synthase activity"/>
    <property type="evidence" value="ECO:0007669"/>
    <property type="project" value="UniProtKB-UniRule"/>
</dbReference>